<feature type="region of interest" description="Disordered" evidence="2">
    <location>
        <begin position="423"/>
        <end position="461"/>
    </location>
</feature>
<evidence type="ECO:0000313" key="5">
    <source>
        <dbReference type="Proteomes" id="UP001217089"/>
    </source>
</evidence>
<keyword evidence="3" id="KW-0812">Transmembrane</keyword>
<name>A0ABQ9EDT3_TEGGR</name>
<dbReference type="Pfam" id="PF12576">
    <property type="entry name" value="DUF3754"/>
    <property type="match status" value="1"/>
</dbReference>
<dbReference type="InterPro" id="IPR022227">
    <property type="entry name" value="DUF3754"/>
</dbReference>
<gene>
    <name evidence="4" type="ORF">KUTeg_019155</name>
</gene>
<evidence type="ECO:0000256" key="1">
    <source>
        <dbReference type="ARBA" id="ARBA00022553"/>
    </source>
</evidence>
<evidence type="ECO:0000256" key="3">
    <source>
        <dbReference type="SAM" id="Phobius"/>
    </source>
</evidence>
<dbReference type="Proteomes" id="UP001217089">
    <property type="component" value="Unassembled WGS sequence"/>
</dbReference>
<sequence length="461" mass="53395">MHTSKMATLLQKGRGASAFFRIYRLICKEKQSQLYVLRQIHQNILHRSQILSTVTRYQYSTDTESKTQLQETPEENTSKTLPDELPSEEEDMYRERYIPITRLSIIRHLMEEKDFLTVEEKKDFEEFAFSLDSAIVNKYKGVLQEIKVSVDRNKFDVLKIWALGKERPKIKLPWYKSLFFKSKGEVPKNPEYYKRVVIAIRFKRDQKLLLKSFKEVPVNNLEMLLPEGRILMSKYDKSVITAMVVFGGLSALAKAVTYLASMNVNAMLWITGLTGVVGVNALTRYKNKRNAYLADLNRMLYFKNIANNRGLITLLVDRAEDESFKEALLVYTFLLTNRSPSSRAKASKALVPAELGGLTDVQLERRIEEWVQVKTGVKKLEFDSSEALKLLKHFGIVSEANEKLHVLPLDAAMRNLPQEPRSLVARSEDGDTTEGYDRNEFLETEQQYKEEEKKTKRFGWF</sequence>
<reference evidence="4 5" key="1">
    <citation type="submission" date="2022-12" db="EMBL/GenBank/DDBJ databases">
        <title>Chromosome-level genome of Tegillarca granosa.</title>
        <authorList>
            <person name="Kim J."/>
        </authorList>
    </citation>
    <scope>NUCLEOTIDE SEQUENCE [LARGE SCALE GENOMIC DNA]</scope>
    <source>
        <strain evidence="4">Teg-2019</strain>
        <tissue evidence="4">Adductor muscle</tissue>
    </source>
</reference>
<comment type="caution">
    <text evidence="4">The sequence shown here is derived from an EMBL/GenBank/DDBJ whole genome shotgun (WGS) entry which is preliminary data.</text>
</comment>
<dbReference type="EMBL" id="JARBDR010000917">
    <property type="protein sequence ID" value="KAJ8302759.1"/>
    <property type="molecule type" value="Genomic_DNA"/>
</dbReference>
<evidence type="ECO:0008006" key="6">
    <source>
        <dbReference type="Google" id="ProtNLM"/>
    </source>
</evidence>
<evidence type="ECO:0000313" key="4">
    <source>
        <dbReference type="EMBL" id="KAJ8302759.1"/>
    </source>
</evidence>
<keyword evidence="5" id="KW-1185">Reference proteome</keyword>
<feature type="transmembrane region" description="Helical" evidence="3">
    <location>
        <begin position="266"/>
        <end position="283"/>
    </location>
</feature>
<feature type="compositionally biased region" description="Polar residues" evidence="2">
    <location>
        <begin position="62"/>
        <end position="71"/>
    </location>
</feature>
<feature type="transmembrane region" description="Helical" evidence="3">
    <location>
        <begin position="239"/>
        <end position="260"/>
    </location>
</feature>
<dbReference type="PANTHER" id="PTHR16095">
    <property type="entry name" value="TRANSMEMBRANE PROTEIN 143 FAMILY MEMBER"/>
    <property type="match status" value="1"/>
</dbReference>
<keyword evidence="3" id="KW-1133">Transmembrane helix</keyword>
<evidence type="ECO:0000256" key="2">
    <source>
        <dbReference type="SAM" id="MobiDB-lite"/>
    </source>
</evidence>
<organism evidence="4 5">
    <name type="scientific">Tegillarca granosa</name>
    <name type="common">Malaysian cockle</name>
    <name type="synonym">Anadara granosa</name>
    <dbReference type="NCBI Taxonomy" id="220873"/>
    <lineage>
        <taxon>Eukaryota</taxon>
        <taxon>Metazoa</taxon>
        <taxon>Spiralia</taxon>
        <taxon>Lophotrochozoa</taxon>
        <taxon>Mollusca</taxon>
        <taxon>Bivalvia</taxon>
        <taxon>Autobranchia</taxon>
        <taxon>Pteriomorphia</taxon>
        <taxon>Arcoida</taxon>
        <taxon>Arcoidea</taxon>
        <taxon>Arcidae</taxon>
        <taxon>Tegillarca</taxon>
    </lineage>
</organism>
<proteinExistence type="predicted"/>
<protein>
    <recommendedName>
        <fullName evidence="6">Transmembrane protein 143</fullName>
    </recommendedName>
</protein>
<keyword evidence="3" id="KW-0472">Membrane</keyword>
<keyword evidence="1" id="KW-0597">Phosphoprotein</keyword>
<accession>A0ABQ9EDT3</accession>
<dbReference type="PANTHER" id="PTHR16095:SF11">
    <property type="entry name" value="TRANSMEMBRANE PROTEIN 143"/>
    <property type="match status" value="1"/>
</dbReference>
<feature type="compositionally biased region" description="Basic and acidic residues" evidence="2">
    <location>
        <begin position="435"/>
        <end position="454"/>
    </location>
</feature>
<feature type="region of interest" description="Disordered" evidence="2">
    <location>
        <begin position="62"/>
        <end position="88"/>
    </location>
</feature>